<feature type="compositionally biased region" description="Basic and acidic residues" evidence="5">
    <location>
        <begin position="538"/>
        <end position="548"/>
    </location>
</feature>
<dbReference type="PANTHER" id="PTHR13831:SF0">
    <property type="entry name" value="PROTEIN HIRA"/>
    <property type="match status" value="1"/>
</dbReference>
<reference evidence="6" key="1">
    <citation type="submission" date="2022-07" db="EMBL/GenBank/DDBJ databases">
        <title>Phylogenomic reconstructions and comparative analyses of Kickxellomycotina fungi.</title>
        <authorList>
            <person name="Reynolds N.K."/>
            <person name="Stajich J.E."/>
            <person name="Barry K."/>
            <person name="Grigoriev I.V."/>
            <person name="Crous P."/>
            <person name="Smith M.E."/>
        </authorList>
    </citation>
    <scope>NUCLEOTIDE SEQUENCE</scope>
    <source>
        <strain evidence="6">RSA 861</strain>
    </source>
</reference>
<evidence type="ECO:0000256" key="4">
    <source>
        <dbReference type="RuleBase" id="RU364014"/>
    </source>
</evidence>
<dbReference type="InterPro" id="IPR031120">
    <property type="entry name" value="HIR1-like"/>
</dbReference>
<evidence type="ECO:0000256" key="5">
    <source>
        <dbReference type="SAM" id="MobiDB-lite"/>
    </source>
</evidence>
<dbReference type="Proteomes" id="UP001150569">
    <property type="component" value="Unassembled WGS sequence"/>
</dbReference>
<dbReference type="InterPro" id="IPR019775">
    <property type="entry name" value="WD40_repeat_CS"/>
</dbReference>
<keyword evidence="2 4" id="KW-0677">Repeat</keyword>
<sequence>MPPFAELDIQPVPNQGHHPGTVATMGAVTWRMNLCAVSQHPATPLFFIALTLLYGADDGGHPVGIRDEISIHHLTPEGIAPEPHQVIRPPRAFERDVLIPTDLSEGYINAIKVGYLGPTEVLVAVDELGVICIWRITDLARPWFVTHTRTSTWGLDIHQENCLVAVSSNDYRVTILDFTVPIHHGVDAAVPKPEHCEGDDNHPNGPLPFSDTLTSRLTPHFTVPTHYLTGHRNNVPNIAFSPCGRYLASCSIDRTTIIWDLWTDRIVKRRRISNEWGWSVRFVEPYYFKTTDEADATAGAALAASSFDRDQDVPPILDVAEFSIPNLLLYVLANHVAGDQSVDEGLVAGNGDGEDRSWRGSPPSSEGPGTRIGVFGGTPRDGWNNPSEPASGSEWATVSDSASDRGSSWTAGSGASEDGHGDHVEMDNEVVGTPWLAHSPSLPLADTTADDPPPRQPGLTEAARLMVTFRSPPLLANQSDPRPDHGSDPEATPGALLASVSNMTAVSASAATEREGAQSPPGPEALPPLTRLSTHTTLESHHLSDIHASHPSRSTSSASPAESASDVHAAADDHEDVDDDDSDAASNNHHNRGPSLMSERIRSLTRILGRQTGHSDSDDHEGELEEDADADADDEDNYDDLVDLVQGYMATGGTTELAHHRRRRHRRRRRYSNSADEPSEPRSSLASLSSSPSSEAGVAFENPAAYDVFDVDAELPPVRPSSPDHDGHHREVGDDNVNDHGNLHHHRRHGCRAGHDGGDRSMCRRCRYGLRGSGLREKSYLLLHGSIHGLSLLGTEGTLPLMFADPYYIAKNYLVDQVMPNGYWRLNMMEWLPEIGTAIVACQRGKVAITRLIRISMDNGESKYGFIPEQYLPADPSTSAPLLGKAIVYFWTVLTIGSRSTQKFAAKSKLLDRSGERDHRSRGSRRSRRYDSPSESESFSESDGESSRSRSPSRRRSSSRHRRSKKDKSREESGHRRKEKKERKKEFRQWLFEVHGIRWEEISNLDSKKHFKGFME</sequence>
<feature type="compositionally biased region" description="Basic and acidic residues" evidence="5">
    <location>
        <begin position="909"/>
        <end position="921"/>
    </location>
</feature>
<feature type="compositionally biased region" description="Low complexity" evidence="5">
    <location>
        <begin position="549"/>
        <end position="568"/>
    </location>
</feature>
<protein>
    <recommendedName>
        <fullName evidence="4">Protein HIR</fullName>
    </recommendedName>
</protein>
<evidence type="ECO:0000313" key="6">
    <source>
        <dbReference type="EMBL" id="KAJ1909531.1"/>
    </source>
</evidence>
<feature type="compositionally biased region" description="Basic and acidic residues" evidence="5">
    <location>
        <begin position="417"/>
        <end position="426"/>
    </location>
</feature>
<keyword evidence="4" id="KW-0805">Transcription regulation</keyword>
<dbReference type="Pfam" id="PF00400">
    <property type="entry name" value="WD40"/>
    <property type="match status" value="1"/>
</dbReference>
<evidence type="ECO:0000256" key="1">
    <source>
        <dbReference type="ARBA" id="ARBA00022574"/>
    </source>
</evidence>
<dbReference type="SMART" id="SM00320">
    <property type="entry name" value="WD40"/>
    <property type="match status" value="2"/>
</dbReference>
<dbReference type="PROSITE" id="PS50294">
    <property type="entry name" value="WD_REPEATS_REGION"/>
    <property type="match status" value="1"/>
</dbReference>
<feature type="region of interest" description="Disordered" evidence="5">
    <location>
        <begin position="907"/>
        <end position="985"/>
    </location>
</feature>
<dbReference type="GO" id="GO:0031491">
    <property type="term" value="F:nucleosome binding"/>
    <property type="evidence" value="ECO:0007669"/>
    <property type="project" value="TreeGrafter"/>
</dbReference>
<feature type="compositionally biased region" description="Acidic residues" evidence="5">
    <location>
        <begin position="573"/>
        <end position="583"/>
    </location>
</feature>
<feature type="compositionally biased region" description="Polar residues" evidence="5">
    <location>
        <begin position="384"/>
        <end position="413"/>
    </location>
</feature>
<dbReference type="AlphaFoldDB" id="A0A9W7ZJB8"/>
<keyword evidence="7" id="KW-1185">Reference proteome</keyword>
<feature type="non-terminal residue" evidence="6">
    <location>
        <position position="1016"/>
    </location>
</feature>
<comment type="function">
    <text evidence="4">Required for replication-independent chromatin assembly and for the periodic repression of histone gene transcription during the cell cycle.</text>
</comment>
<feature type="compositionally biased region" description="Low complexity" evidence="5">
    <location>
        <begin position="681"/>
        <end position="696"/>
    </location>
</feature>
<dbReference type="Gene3D" id="2.130.10.10">
    <property type="entry name" value="YVTN repeat-like/Quinoprotein amine dehydrogenase"/>
    <property type="match status" value="1"/>
</dbReference>
<keyword evidence="4" id="KW-0156">Chromatin regulator</keyword>
<comment type="caution">
    <text evidence="6">The sequence shown here is derived from an EMBL/GenBank/DDBJ whole genome shotgun (WGS) entry which is preliminary data.</text>
</comment>
<dbReference type="SUPFAM" id="SSF50998">
    <property type="entry name" value="Quinoprotein alcohol dehydrogenase-like"/>
    <property type="match status" value="1"/>
</dbReference>
<dbReference type="GO" id="GO:0005634">
    <property type="term" value="C:nucleus"/>
    <property type="evidence" value="ECO:0007669"/>
    <property type="project" value="UniProtKB-SubCell"/>
</dbReference>
<dbReference type="OrthoDB" id="5591786at2759"/>
<accession>A0A9W7ZJB8</accession>
<dbReference type="GO" id="GO:0006338">
    <property type="term" value="P:chromatin remodeling"/>
    <property type="evidence" value="ECO:0007669"/>
    <property type="project" value="TreeGrafter"/>
</dbReference>
<feature type="repeat" description="WD" evidence="3">
    <location>
        <begin position="228"/>
        <end position="269"/>
    </location>
</feature>
<evidence type="ECO:0000313" key="7">
    <source>
        <dbReference type="Proteomes" id="UP001150569"/>
    </source>
</evidence>
<comment type="similarity">
    <text evidence="4">Belongs to the WD repeat HIR1 family.</text>
</comment>
<organism evidence="6 7">
    <name type="scientific">Tieghemiomyces parasiticus</name>
    <dbReference type="NCBI Taxonomy" id="78921"/>
    <lineage>
        <taxon>Eukaryota</taxon>
        <taxon>Fungi</taxon>
        <taxon>Fungi incertae sedis</taxon>
        <taxon>Zoopagomycota</taxon>
        <taxon>Kickxellomycotina</taxon>
        <taxon>Dimargaritomycetes</taxon>
        <taxon>Dimargaritales</taxon>
        <taxon>Dimargaritaceae</taxon>
        <taxon>Tieghemiomyces</taxon>
    </lineage>
</organism>
<dbReference type="InterPro" id="IPR011047">
    <property type="entry name" value="Quinoprotein_ADH-like_sf"/>
</dbReference>
<keyword evidence="4" id="KW-0804">Transcription</keyword>
<dbReference type="PROSITE" id="PS00678">
    <property type="entry name" value="WD_REPEATS_1"/>
    <property type="match status" value="1"/>
</dbReference>
<evidence type="ECO:0000256" key="3">
    <source>
        <dbReference type="PROSITE-ProRule" id="PRU00221"/>
    </source>
</evidence>
<keyword evidence="4" id="KW-0539">Nucleus</keyword>
<feature type="compositionally biased region" description="Basic residues" evidence="5">
    <location>
        <begin position="743"/>
        <end position="752"/>
    </location>
</feature>
<feature type="compositionally biased region" description="Acidic residues" evidence="5">
    <location>
        <begin position="618"/>
        <end position="635"/>
    </location>
</feature>
<dbReference type="GO" id="GO:0000417">
    <property type="term" value="C:HIR complex"/>
    <property type="evidence" value="ECO:0007669"/>
    <property type="project" value="TreeGrafter"/>
</dbReference>
<dbReference type="EMBL" id="JANBPT010001187">
    <property type="protein sequence ID" value="KAJ1909531.1"/>
    <property type="molecule type" value="Genomic_DNA"/>
</dbReference>
<dbReference type="InterPro" id="IPR001680">
    <property type="entry name" value="WD40_rpt"/>
</dbReference>
<dbReference type="PANTHER" id="PTHR13831">
    <property type="entry name" value="MEMBER OF THE HIR1 FAMILY OF WD-REPEAT PROTEINS"/>
    <property type="match status" value="1"/>
</dbReference>
<dbReference type="InterPro" id="IPR015943">
    <property type="entry name" value="WD40/YVTN_repeat-like_dom_sf"/>
</dbReference>
<feature type="region of interest" description="Disordered" evidence="5">
    <location>
        <begin position="473"/>
        <end position="598"/>
    </location>
</feature>
<gene>
    <name evidence="6" type="ORF">IWQ60_011123</name>
</gene>
<feature type="region of interest" description="Disordered" evidence="5">
    <location>
        <begin position="610"/>
        <end position="635"/>
    </location>
</feature>
<comment type="subcellular location">
    <subcellularLocation>
        <location evidence="4">Nucleus</location>
    </subcellularLocation>
</comment>
<dbReference type="PROSITE" id="PS50082">
    <property type="entry name" value="WD_REPEATS_2"/>
    <property type="match status" value="1"/>
</dbReference>
<feature type="region of interest" description="Disordered" evidence="5">
    <location>
        <begin position="343"/>
        <end position="458"/>
    </location>
</feature>
<feature type="compositionally biased region" description="Basic residues" evidence="5">
    <location>
        <begin position="951"/>
        <end position="967"/>
    </location>
</feature>
<keyword evidence="1 3" id="KW-0853">WD repeat</keyword>
<dbReference type="GO" id="GO:0006351">
    <property type="term" value="P:DNA-templated transcription"/>
    <property type="evidence" value="ECO:0007669"/>
    <property type="project" value="InterPro"/>
</dbReference>
<name>A0A9W7ZJB8_9FUNG</name>
<feature type="compositionally biased region" description="Basic residues" evidence="5">
    <location>
        <begin position="659"/>
        <end position="671"/>
    </location>
</feature>
<feature type="compositionally biased region" description="Basic and acidic residues" evidence="5">
    <location>
        <begin position="722"/>
        <end position="742"/>
    </location>
</feature>
<proteinExistence type="inferred from homology"/>
<evidence type="ECO:0000256" key="2">
    <source>
        <dbReference type="ARBA" id="ARBA00022737"/>
    </source>
</evidence>
<feature type="region of interest" description="Disordered" evidence="5">
    <location>
        <begin position="652"/>
        <end position="697"/>
    </location>
</feature>
<keyword evidence="4" id="KW-0678">Repressor</keyword>
<feature type="compositionally biased region" description="Polar residues" evidence="5">
    <location>
        <begin position="499"/>
        <end position="510"/>
    </location>
</feature>
<feature type="region of interest" description="Disordered" evidence="5">
    <location>
        <begin position="714"/>
        <end position="756"/>
    </location>
</feature>
<dbReference type="GO" id="GO:0000785">
    <property type="term" value="C:chromatin"/>
    <property type="evidence" value="ECO:0007669"/>
    <property type="project" value="TreeGrafter"/>
</dbReference>